<name>A0A177L104_9BACI</name>
<comment type="caution">
    <text evidence="2">The sequence shown here is derived from an EMBL/GenBank/DDBJ whole genome shotgun (WGS) entry which is preliminary data.</text>
</comment>
<sequence>MCVNWQGLDCVFYLKEVVRELPKKKVVHIIVGLNVGGAETMLFKLLKNADRKKYEFKVISMMDEGIFGGRIKELGIPVHSLGMKKGIPNPIAIKRAKSIVKDADILQTWMYHADLFGFLIRSRSRSQKLIWGIRHSNLDKDANKKMLLYVARLNAALSKYVNLIISCSKTASIVHGNYGYDTSKMLTIPNGFELDTFYKYVDAKSALALELQMPLAPPLIAHVGRWEVQKDYPNLIQSIKFIHQKRPEAIFLLCGKGIDAENKELRELMELNGVNKNVFLLGRREDIPKILSAADLLISSSLGEGFSNVIGEAMACETPCVVTDVWDSAYIVGSHGLVVPPQNAEMLAEAVINFLNKTAEEKAAIGQQARQRVISEFDINKVVKKFEEQYEIK</sequence>
<organism evidence="2 3">
    <name type="scientific">Domibacillus aminovorans</name>
    <dbReference type="NCBI Taxonomy" id="29332"/>
    <lineage>
        <taxon>Bacteria</taxon>
        <taxon>Bacillati</taxon>
        <taxon>Bacillota</taxon>
        <taxon>Bacilli</taxon>
        <taxon>Bacillales</taxon>
        <taxon>Bacillaceae</taxon>
        <taxon>Domibacillus</taxon>
    </lineage>
</organism>
<dbReference type="GO" id="GO:0016757">
    <property type="term" value="F:glycosyltransferase activity"/>
    <property type="evidence" value="ECO:0007669"/>
    <property type="project" value="TreeGrafter"/>
</dbReference>
<dbReference type="Proteomes" id="UP000076935">
    <property type="component" value="Unassembled WGS sequence"/>
</dbReference>
<dbReference type="SUPFAM" id="SSF53756">
    <property type="entry name" value="UDP-Glycosyltransferase/glycogen phosphorylase"/>
    <property type="match status" value="1"/>
</dbReference>
<dbReference type="InterPro" id="IPR028098">
    <property type="entry name" value="Glyco_trans_4-like_N"/>
</dbReference>
<dbReference type="PANTHER" id="PTHR12526">
    <property type="entry name" value="GLYCOSYLTRANSFERASE"/>
    <property type="match status" value="1"/>
</dbReference>
<dbReference type="Gene3D" id="3.40.50.2000">
    <property type="entry name" value="Glycogen Phosphorylase B"/>
    <property type="match status" value="2"/>
</dbReference>
<evidence type="ECO:0000313" key="2">
    <source>
        <dbReference type="EMBL" id="OAH59106.1"/>
    </source>
</evidence>
<gene>
    <name evidence="2" type="ORF">AWH49_04695</name>
</gene>
<dbReference type="EMBL" id="LQWY01000067">
    <property type="protein sequence ID" value="OAH59106.1"/>
    <property type="molecule type" value="Genomic_DNA"/>
</dbReference>
<feature type="domain" description="Glycosyltransferase subfamily 4-like N-terminal" evidence="1">
    <location>
        <begin position="35"/>
        <end position="195"/>
    </location>
</feature>
<dbReference type="Pfam" id="PF13439">
    <property type="entry name" value="Glyco_transf_4"/>
    <property type="match status" value="1"/>
</dbReference>
<dbReference type="Pfam" id="PF13692">
    <property type="entry name" value="Glyco_trans_1_4"/>
    <property type="match status" value="1"/>
</dbReference>
<accession>A0A177L104</accession>
<reference evidence="2 3" key="1">
    <citation type="submission" date="2016-01" db="EMBL/GenBank/DDBJ databases">
        <title>Investigation of taxonomic status of Bacillus aminovorans.</title>
        <authorList>
            <person name="Verma A."/>
            <person name="Pal Y."/>
            <person name="Krishnamurthi S."/>
        </authorList>
    </citation>
    <scope>NUCLEOTIDE SEQUENCE [LARGE SCALE GENOMIC DNA]</scope>
    <source>
        <strain evidence="2 3">DSM 1314</strain>
    </source>
</reference>
<dbReference type="AlphaFoldDB" id="A0A177L104"/>
<evidence type="ECO:0000259" key="1">
    <source>
        <dbReference type="Pfam" id="PF13439"/>
    </source>
</evidence>
<dbReference type="PANTHER" id="PTHR12526:SF638">
    <property type="entry name" value="SPORE COAT PROTEIN SA"/>
    <property type="match status" value="1"/>
</dbReference>
<keyword evidence="3" id="KW-1185">Reference proteome</keyword>
<proteinExistence type="predicted"/>
<protein>
    <recommendedName>
        <fullName evidence="1">Glycosyltransferase subfamily 4-like N-terminal domain-containing protein</fullName>
    </recommendedName>
</protein>
<evidence type="ECO:0000313" key="3">
    <source>
        <dbReference type="Proteomes" id="UP000076935"/>
    </source>
</evidence>